<sequence>MRAYACALAILAFNPNVSLAEGRGPAITIESQERLKAGQADRPGPPDKPTKEVHTPEERRPTPSTADMRKLDNDAIQAANEQLASEERINRQIDAIVDAVKAHPSETGQMKAEEAARAVLDMKGWCSACEMERRADAEYYTKLVTEAAKKIQEQRDAASKAVDAQKQ</sequence>
<comment type="caution">
    <text evidence="3">The sequence shown here is derived from an EMBL/GenBank/DDBJ whole genome shotgun (WGS) entry which is preliminary data.</text>
</comment>
<feature type="chain" id="PRO_5031323249" description="Secreted protein" evidence="2">
    <location>
        <begin position="21"/>
        <end position="167"/>
    </location>
</feature>
<proteinExistence type="predicted"/>
<accession>A0A7Y0AU50</accession>
<dbReference type="AlphaFoldDB" id="A0A7Y0AU50"/>
<evidence type="ECO:0000256" key="2">
    <source>
        <dbReference type="SAM" id="SignalP"/>
    </source>
</evidence>
<keyword evidence="2" id="KW-0732">Signal</keyword>
<gene>
    <name evidence="3" type="ORF">HHL25_05455</name>
</gene>
<keyword evidence="4" id="KW-1185">Reference proteome</keyword>
<evidence type="ECO:0000313" key="4">
    <source>
        <dbReference type="Proteomes" id="UP000541470"/>
    </source>
</evidence>
<dbReference type="EMBL" id="JABBGK010000001">
    <property type="protein sequence ID" value="NML73570.1"/>
    <property type="molecule type" value="Genomic_DNA"/>
</dbReference>
<dbReference type="Proteomes" id="UP000541470">
    <property type="component" value="Unassembled WGS sequence"/>
</dbReference>
<evidence type="ECO:0008006" key="5">
    <source>
        <dbReference type="Google" id="ProtNLM"/>
    </source>
</evidence>
<feature type="compositionally biased region" description="Basic and acidic residues" evidence="1">
    <location>
        <begin position="44"/>
        <end position="69"/>
    </location>
</feature>
<feature type="region of interest" description="Disordered" evidence="1">
    <location>
        <begin position="30"/>
        <end position="69"/>
    </location>
</feature>
<organism evidence="3 4">
    <name type="scientific">Rhizobium terricola</name>
    <dbReference type="NCBI Taxonomy" id="2728849"/>
    <lineage>
        <taxon>Bacteria</taxon>
        <taxon>Pseudomonadati</taxon>
        <taxon>Pseudomonadota</taxon>
        <taxon>Alphaproteobacteria</taxon>
        <taxon>Hyphomicrobiales</taxon>
        <taxon>Rhizobiaceae</taxon>
        <taxon>Rhizobium/Agrobacterium group</taxon>
        <taxon>Rhizobium</taxon>
    </lineage>
</organism>
<feature type="signal peptide" evidence="2">
    <location>
        <begin position="1"/>
        <end position="20"/>
    </location>
</feature>
<protein>
    <recommendedName>
        <fullName evidence="5">Secreted protein</fullName>
    </recommendedName>
</protein>
<name>A0A7Y0AU50_9HYPH</name>
<evidence type="ECO:0000256" key="1">
    <source>
        <dbReference type="SAM" id="MobiDB-lite"/>
    </source>
</evidence>
<reference evidence="3 4" key="1">
    <citation type="submission" date="2020-04" db="EMBL/GenBank/DDBJ databases">
        <title>Rhizobium sp. S-51 isolated from soil.</title>
        <authorList>
            <person name="Dahal R.H."/>
        </authorList>
    </citation>
    <scope>NUCLEOTIDE SEQUENCE [LARGE SCALE GENOMIC DNA]</scope>
    <source>
        <strain evidence="3 4">S-51</strain>
    </source>
</reference>
<dbReference type="RefSeq" id="WP_169588012.1">
    <property type="nucleotide sequence ID" value="NZ_JABBGK010000001.1"/>
</dbReference>
<evidence type="ECO:0000313" key="3">
    <source>
        <dbReference type="EMBL" id="NML73570.1"/>
    </source>
</evidence>